<evidence type="ECO:0000313" key="2">
    <source>
        <dbReference type="Proteomes" id="UP000831701"/>
    </source>
</evidence>
<gene>
    <name evidence="1" type="ORF">L3Q82_015101</name>
</gene>
<keyword evidence="2" id="KW-1185">Reference proteome</keyword>
<protein>
    <submittedName>
        <fullName evidence="1">Uncharacterized protein</fullName>
    </submittedName>
</protein>
<organism evidence="1 2">
    <name type="scientific">Scortum barcoo</name>
    <name type="common">barcoo grunter</name>
    <dbReference type="NCBI Taxonomy" id="214431"/>
    <lineage>
        <taxon>Eukaryota</taxon>
        <taxon>Metazoa</taxon>
        <taxon>Chordata</taxon>
        <taxon>Craniata</taxon>
        <taxon>Vertebrata</taxon>
        <taxon>Euteleostomi</taxon>
        <taxon>Actinopterygii</taxon>
        <taxon>Neopterygii</taxon>
        <taxon>Teleostei</taxon>
        <taxon>Neoteleostei</taxon>
        <taxon>Acanthomorphata</taxon>
        <taxon>Eupercaria</taxon>
        <taxon>Centrarchiformes</taxon>
        <taxon>Terapontoidei</taxon>
        <taxon>Terapontidae</taxon>
        <taxon>Scortum</taxon>
    </lineage>
</organism>
<dbReference type="EMBL" id="CM041548">
    <property type="protein sequence ID" value="KAI3358691.1"/>
    <property type="molecule type" value="Genomic_DNA"/>
</dbReference>
<reference evidence="1" key="1">
    <citation type="submission" date="2022-04" db="EMBL/GenBank/DDBJ databases">
        <title>Jade perch genome.</title>
        <authorList>
            <person name="Chao B."/>
        </authorList>
    </citation>
    <scope>NUCLEOTIDE SEQUENCE</scope>
    <source>
        <strain evidence="1">CB-2022</strain>
    </source>
</reference>
<sequence length="241" mass="26948">VELNIMLSVTIFSNVLFVFKTKHTSATMPSELESAMESLIKVFHRYASKDGRSGTLSRRELRELMENELSNFLKSQKDPAAVDKIMKDLDTNGDGQVDFEEFVSLVVGLSIACEQCYQTHMKKMARNSSETDFTNLSESRQISLATTTIMSNIETAMALLIASFSKYAGAEGSKNTLSKAELKELLQNELGGLLGKANDKAAVDRIFEELDKNKDNSVDFEEFGRMVLCLTVMCHEHFSKK</sequence>
<evidence type="ECO:0000313" key="1">
    <source>
        <dbReference type="EMBL" id="KAI3358691.1"/>
    </source>
</evidence>
<comment type="caution">
    <text evidence="1">The sequence shown here is derived from an EMBL/GenBank/DDBJ whole genome shotgun (WGS) entry which is preliminary data.</text>
</comment>
<feature type="non-terminal residue" evidence="1">
    <location>
        <position position="1"/>
    </location>
</feature>
<accession>A0ACB8VSW5</accession>
<dbReference type="Proteomes" id="UP000831701">
    <property type="component" value="Chromosome 18"/>
</dbReference>
<proteinExistence type="predicted"/>
<name>A0ACB8VSW5_9TELE</name>